<keyword evidence="1" id="KW-0472">Membrane</keyword>
<evidence type="ECO:0000256" key="1">
    <source>
        <dbReference type="SAM" id="Phobius"/>
    </source>
</evidence>
<feature type="transmembrane region" description="Helical" evidence="1">
    <location>
        <begin position="29"/>
        <end position="53"/>
    </location>
</feature>
<reference evidence="2" key="1">
    <citation type="journal article" date="2020" name="Stud. Mycol.">
        <title>101 Dothideomycetes genomes: a test case for predicting lifestyles and emergence of pathogens.</title>
        <authorList>
            <person name="Haridas S."/>
            <person name="Albert R."/>
            <person name="Binder M."/>
            <person name="Bloem J."/>
            <person name="Labutti K."/>
            <person name="Salamov A."/>
            <person name="Andreopoulos B."/>
            <person name="Baker S."/>
            <person name="Barry K."/>
            <person name="Bills G."/>
            <person name="Bluhm B."/>
            <person name="Cannon C."/>
            <person name="Castanera R."/>
            <person name="Culley D."/>
            <person name="Daum C."/>
            <person name="Ezra D."/>
            <person name="Gonzalez J."/>
            <person name="Henrissat B."/>
            <person name="Kuo A."/>
            <person name="Liang C."/>
            <person name="Lipzen A."/>
            <person name="Lutzoni F."/>
            <person name="Magnuson J."/>
            <person name="Mondo S."/>
            <person name="Nolan M."/>
            <person name="Ohm R."/>
            <person name="Pangilinan J."/>
            <person name="Park H.-J."/>
            <person name="Ramirez L."/>
            <person name="Alfaro M."/>
            <person name="Sun H."/>
            <person name="Tritt A."/>
            <person name="Yoshinaga Y."/>
            <person name="Zwiers L.-H."/>
            <person name="Turgeon B."/>
            <person name="Goodwin S."/>
            <person name="Spatafora J."/>
            <person name="Crous P."/>
            <person name="Grigoriev I."/>
        </authorList>
    </citation>
    <scope>NUCLEOTIDE SEQUENCE</scope>
    <source>
        <strain evidence="2">CBS 675.92</strain>
    </source>
</reference>
<keyword evidence="3" id="KW-1185">Reference proteome</keyword>
<accession>A0A6A5THY7</accession>
<sequence>MQPTSPPPRPSLESHAPSPQRDIYHIRKIHISLAVVSLTFSIATISLLAYYTARYHLGSMLMYSFIATIPTTLVAVLALATSKTDLQYNENRPVLLSLVHFPAVILCIVAALHLSLHENGAGAALRDGDGGGKGHEDGYMREVRVVPAYLLVEIINRKENRKERVGAKLLLTRACVLGLYTLTALFNRIEPAHPSTSNSLVILSASATYHYSALIQRACTEVRKGKHPTNYLKQESRVPRKLDVK</sequence>
<dbReference type="AlphaFoldDB" id="A0A6A5THY7"/>
<gene>
    <name evidence="2" type="ORF">CC80DRAFT_508345</name>
</gene>
<feature type="transmembrane region" description="Helical" evidence="1">
    <location>
        <begin position="94"/>
        <end position="116"/>
    </location>
</feature>
<keyword evidence="1" id="KW-0812">Transmembrane</keyword>
<dbReference type="EMBL" id="ML977013">
    <property type="protein sequence ID" value="KAF1951988.1"/>
    <property type="molecule type" value="Genomic_DNA"/>
</dbReference>
<organism evidence="2 3">
    <name type="scientific">Byssothecium circinans</name>
    <dbReference type="NCBI Taxonomy" id="147558"/>
    <lineage>
        <taxon>Eukaryota</taxon>
        <taxon>Fungi</taxon>
        <taxon>Dikarya</taxon>
        <taxon>Ascomycota</taxon>
        <taxon>Pezizomycotina</taxon>
        <taxon>Dothideomycetes</taxon>
        <taxon>Pleosporomycetidae</taxon>
        <taxon>Pleosporales</taxon>
        <taxon>Massarineae</taxon>
        <taxon>Massarinaceae</taxon>
        <taxon>Byssothecium</taxon>
    </lineage>
</organism>
<proteinExistence type="predicted"/>
<name>A0A6A5THY7_9PLEO</name>
<protein>
    <submittedName>
        <fullName evidence="2">Uncharacterized protein</fullName>
    </submittedName>
</protein>
<keyword evidence="1" id="KW-1133">Transmembrane helix</keyword>
<evidence type="ECO:0000313" key="2">
    <source>
        <dbReference type="EMBL" id="KAF1951988.1"/>
    </source>
</evidence>
<feature type="transmembrane region" description="Helical" evidence="1">
    <location>
        <begin position="60"/>
        <end position="82"/>
    </location>
</feature>
<dbReference type="Proteomes" id="UP000800035">
    <property type="component" value="Unassembled WGS sequence"/>
</dbReference>
<evidence type="ECO:0000313" key="3">
    <source>
        <dbReference type="Proteomes" id="UP000800035"/>
    </source>
</evidence>